<dbReference type="Pfam" id="PF04851">
    <property type="entry name" value="ResIII"/>
    <property type="match status" value="1"/>
</dbReference>
<dbReference type="GO" id="GO:0004386">
    <property type="term" value="F:helicase activity"/>
    <property type="evidence" value="ECO:0007669"/>
    <property type="project" value="UniProtKB-KW"/>
</dbReference>
<keyword evidence="3" id="KW-0347">Helicase</keyword>
<evidence type="ECO:0000313" key="8">
    <source>
        <dbReference type="Proteomes" id="UP000019464"/>
    </source>
</evidence>
<evidence type="ECO:0000256" key="2">
    <source>
        <dbReference type="ARBA" id="ARBA00022801"/>
    </source>
</evidence>
<evidence type="ECO:0000256" key="3">
    <source>
        <dbReference type="ARBA" id="ARBA00022806"/>
    </source>
</evidence>
<evidence type="ECO:0000256" key="1">
    <source>
        <dbReference type="ARBA" id="ARBA00022741"/>
    </source>
</evidence>
<dbReference type="PANTHER" id="PTHR11274">
    <property type="entry name" value="RAD25/XP-B DNA REPAIR HELICASE"/>
    <property type="match status" value="1"/>
</dbReference>
<keyword evidence="1" id="KW-0547">Nucleotide-binding</keyword>
<reference evidence="7 8" key="2">
    <citation type="journal article" date="2015" name="Syst. Appl. Microbiol.">
        <title>Nitrincola nitratireducens sp. nov. isolated from a haloalkaline crater lake.</title>
        <authorList>
            <person name="Singh A."/>
            <person name="Vaidya B."/>
            <person name="Tanuku N.R."/>
            <person name="Pinnaka A.K."/>
        </authorList>
    </citation>
    <scope>NUCLEOTIDE SEQUENCE [LARGE SCALE GENOMIC DNA]</scope>
    <source>
        <strain evidence="7 8">AK23</strain>
    </source>
</reference>
<evidence type="ECO:0000259" key="6">
    <source>
        <dbReference type="PROSITE" id="PS51194"/>
    </source>
</evidence>
<evidence type="ECO:0000313" key="7">
    <source>
        <dbReference type="EMBL" id="EXJ11387.1"/>
    </source>
</evidence>
<dbReference type="AlphaFoldDB" id="W9V5L2"/>
<dbReference type="GO" id="GO:0016787">
    <property type="term" value="F:hydrolase activity"/>
    <property type="evidence" value="ECO:0007669"/>
    <property type="project" value="UniProtKB-KW"/>
</dbReference>
<dbReference type="EMBL" id="AONB01000007">
    <property type="protein sequence ID" value="EXJ11387.1"/>
    <property type="molecule type" value="Genomic_DNA"/>
</dbReference>
<protein>
    <submittedName>
        <fullName evidence="7">Hef nuclease</fullName>
    </submittedName>
</protein>
<keyword evidence="2" id="KW-0378">Hydrolase</keyword>
<name>W9V5L2_9GAMM</name>
<dbReference type="InterPro" id="IPR014001">
    <property type="entry name" value="Helicase_ATP-bd"/>
</dbReference>
<feature type="domain" description="Helicase ATP-binding" evidence="5">
    <location>
        <begin position="279"/>
        <end position="451"/>
    </location>
</feature>
<dbReference type="GO" id="GO:0005524">
    <property type="term" value="F:ATP binding"/>
    <property type="evidence" value="ECO:0007669"/>
    <property type="project" value="UniProtKB-KW"/>
</dbReference>
<reference evidence="8" key="1">
    <citation type="submission" date="2012-11" db="EMBL/GenBank/DDBJ databases">
        <authorList>
            <person name="Singh A."/>
            <person name="Pinnaka A.K."/>
            <person name="Vaidya B."/>
        </authorList>
    </citation>
    <scope>NUCLEOTIDE SEQUENCE [LARGE SCALE GENOMIC DNA]</scope>
    <source>
        <strain evidence="8">AK23</strain>
    </source>
</reference>
<dbReference type="PANTHER" id="PTHR11274:SF0">
    <property type="entry name" value="GENERAL TRANSCRIPTION AND DNA REPAIR FACTOR IIH HELICASE SUBUNIT XPB"/>
    <property type="match status" value="1"/>
</dbReference>
<dbReference type="InterPro" id="IPR050615">
    <property type="entry name" value="ATP-dep_DNA_Helicase"/>
</dbReference>
<evidence type="ECO:0000256" key="4">
    <source>
        <dbReference type="ARBA" id="ARBA00022840"/>
    </source>
</evidence>
<keyword evidence="8" id="KW-1185">Reference proteome</keyword>
<dbReference type="InterPro" id="IPR027417">
    <property type="entry name" value="P-loop_NTPase"/>
</dbReference>
<dbReference type="PROSITE" id="PS51192">
    <property type="entry name" value="HELICASE_ATP_BIND_1"/>
    <property type="match status" value="1"/>
</dbReference>
<dbReference type="OrthoDB" id="9803459at2"/>
<dbReference type="GO" id="GO:0003677">
    <property type="term" value="F:DNA binding"/>
    <property type="evidence" value="ECO:0007669"/>
    <property type="project" value="InterPro"/>
</dbReference>
<dbReference type="STRING" id="1229521.D791_01845"/>
<dbReference type="Gene3D" id="3.40.50.300">
    <property type="entry name" value="P-loop containing nucleotide triphosphate hydrolases"/>
    <property type="match status" value="2"/>
</dbReference>
<dbReference type="Pfam" id="PF00271">
    <property type="entry name" value="Helicase_C"/>
    <property type="match status" value="1"/>
</dbReference>
<sequence length="720" mass="81478">MRNFREFNWHPVYRAGNQSLFMEFYQPALKISLSYDRAVGFFSSQSLVSNLQGIIGLVRNDGKMRLVIGHPLEDQEFAAVKHGYRLNELLDDLDQKLNDMLDSASESVQLNLSILSLLIAANRLEIKFAFRKRGMYHEKIGVMTDCDGNKLVFQGSANETVFALGEGYNAESIMVFKSWQEEVFAAYGAPCVEGFERLWSGDQPNTVTVNVPSRFYETISEKAKTKISVNELEPFEQQLIEKELSDFFGNKISYNIPAVPETINGTSFTIREHQKRAIQSWIRNSYKGILKLSTGSGKTITSIYAATKVYEARAAKKVPTVLIVSVPYQELAKQWVENLGHFNIHPLKCWMSRSKWESDLKKELLDLKMKAIDFVSIVVVNRTLESTHFQEKISEIPDGCIMFIGDECHNHGAKKTRESLPSAFYRMGLSATPYRSDEDEIDNPFPNDAKERINSYYLDIVAEYSLGDAIHDGVLCEYNYHIVPVFLTAEEEDEYETLSAEIGKIIASGNNGLSLTQRNQLTMLCGRRSRLLGAASNKLQSLKALVSQIPSNERTHSLFYCGEGKVLDIEESNDSDLRVIDTVSRVLSDCGWKTTRFTSQESSSERERIMSNFVEGHIDGLVSMKVLDEGVDVPVCNKAFILASTRNPRQYVQRRGRVLRKAEGKSTADIYDFVILPTGTSRSLDALRKAELERIDDFVLIANNRYQVEAEVKRLALRGK</sequence>
<accession>W9V5L2</accession>
<gene>
    <name evidence="7" type="ORF">D791_01845</name>
</gene>
<dbReference type="InterPro" id="IPR006935">
    <property type="entry name" value="Helicase/UvrB_N"/>
</dbReference>
<organism evidence="7 8">
    <name type="scientific">Nitrincola nitratireducens</name>
    <dbReference type="NCBI Taxonomy" id="1229521"/>
    <lineage>
        <taxon>Bacteria</taxon>
        <taxon>Pseudomonadati</taxon>
        <taxon>Pseudomonadota</taxon>
        <taxon>Gammaproteobacteria</taxon>
        <taxon>Oceanospirillales</taxon>
        <taxon>Oceanospirillaceae</taxon>
        <taxon>Nitrincola</taxon>
    </lineage>
</organism>
<proteinExistence type="predicted"/>
<dbReference type="PROSITE" id="PS51194">
    <property type="entry name" value="HELICASE_CTER"/>
    <property type="match status" value="1"/>
</dbReference>
<dbReference type="PATRIC" id="fig|1229521.3.peg.1872"/>
<feature type="domain" description="Helicase C-terminal" evidence="6">
    <location>
        <begin position="541"/>
        <end position="706"/>
    </location>
</feature>
<dbReference type="InterPro" id="IPR001650">
    <property type="entry name" value="Helicase_C-like"/>
</dbReference>
<dbReference type="Proteomes" id="UP000019464">
    <property type="component" value="Unassembled WGS sequence"/>
</dbReference>
<dbReference type="SUPFAM" id="SSF52540">
    <property type="entry name" value="P-loop containing nucleoside triphosphate hydrolases"/>
    <property type="match status" value="2"/>
</dbReference>
<evidence type="ECO:0000259" key="5">
    <source>
        <dbReference type="PROSITE" id="PS51192"/>
    </source>
</evidence>
<comment type="caution">
    <text evidence="7">The sequence shown here is derived from an EMBL/GenBank/DDBJ whole genome shotgun (WGS) entry which is preliminary data.</text>
</comment>
<dbReference type="SMART" id="SM00490">
    <property type="entry name" value="HELICc"/>
    <property type="match status" value="1"/>
</dbReference>
<dbReference type="SMART" id="SM00487">
    <property type="entry name" value="DEXDc"/>
    <property type="match status" value="1"/>
</dbReference>
<keyword evidence="4" id="KW-0067">ATP-binding</keyword>